<feature type="transmembrane region" description="Helical" evidence="1">
    <location>
        <begin position="547"/>
        <end position="566"/>
    </location>
</feature>
<organism evidence="2">
    <name type="scientific">Anthurium amnicola</name>
    <dbReference type="NCBI Taxonomy" id="1678845"/>
    <lineage>
        <taxon>Eukaryota</taxon>
        <taxon>Viridiplantae</taxon>
        <taxon>Streptophyta</taxon>
        <taxon>Embryophyta</taxon>
        <taxon>Tracheophyta</taxon>
        <taxon>Spermatophyta</taxon>
        <taxon>Magnoliopsida</taxon>
        <taxon>Liliopsida</taxon>
        <taxon>Araceae</taxon>
        <taxon>Pothoideae</taxon>
        <taxon>Potheae</taxon>
        <taxon>Anthurium</taxon>
    </lineage>
</organism>
<dbReference type="InterPro" id="IPR007720">
    <property type="entry name" value="PigQ/GPI1"/>
</dbReference>
<dbReference type="PANTHER" id="PTHR47555">
    <property type="entry name" value="N-ACETYLGLUCOSAMINYL TRANSFERASE COMPONENT FAMILY PROTEIN / GPI1 FAMILY PROTEIN"/>
    <property type="match status" value="1"/>
</dbReference>
<sequence length="733" mass="82670">MKGRQCRVWWPEQLSSREPSSHLLLFGWCMYSAFGSLDLVVAVGASIHELLPQLDLEEVLDHMNKKIPITLRNHSTLCLLGHCAVGCINGNSNAMDGQSNDFSSEGLRNNLQYLGMKEGIANMGPDCQNEHSYCDELYGKTEVSHCVTWNCGCHKLNRLLEKYRQSSIRNSNWIQLNSSHRGFSGEKTKWIPEVHHIHLNGVLLPVSHAHLILYELPSFGVHHFSSSNWSSLNHVGIPFKKPNWLAELYQKQSTFELDTVMLALNCANAVKDSLKTCLGIKGSLNQSSTMSMLTMAVWHMVAVWVASISTFLYIILQFFYRCFSHASKSLFYMILAKLFNQTWKNVHVRSCQLLYWPILLQGSGSSSLSSIEYAHRTALKKHAIWSSVAIDFLLGNIIGLVLWFHADDVLLGVSHVACKITDNLLRSGCVWLMGVPAGFKLNTELAELLGLVSLNAIQIWSTLWFYMGCLFRCFLIGLASSGMLLGMTIPAALCIDMLKLATLHMAILHWLISFLYSQQIWALTSLWRLFRGQKWNPLRVRLDSYDYTVEQHVVGSLLFTPIMLLLPTTSVFYIFFTIMTSTISFICIVIEVAISIHHATPYAEIFMWMVSKRRFPSGLWFKITRDHVSHRSGEDSELSSSGMVHGGNGVQGQTVVSFLQSNYASIGQIVRPHYRNIFPSTSGMSSVYGLLIGQRFPSTLGMCLPTTMPWMSIRSGEYWRLCRSSVLACTSKI</sequence>
<reference evidence="2" key="1">
    <citation type="submission" date="2015-07" db="EMBL/GenBank/DDBJ databases">
        <title>Transcriptome Assembly of Anthurium amnicola.</title>
        <authorList>
            <person name="Suzuki J."/>
        </authorList>
    </citation>
    <scope>NUCLEOTIDE SEQUENCE</scope>
</reference>
<feature type="transmembrane region" description="Helical" evidence="1">
    <location>
        <begin position="296"/>
        <end position="320"/>
    </location>
</feature>
<evidence type="ECO:0000313" key="2">
    <source>
        <dbReference type="EMBL" id="JAT51293.1"/>
    </source>
</evidence>
<dbReference type="GO" id="GO:0006506">
    <property type="term" value="P:GPI anchor biosynthetic process"/>
    <property type="evidence" value="ECO:0007669"/>
    <property type="project" value="InterPro"/>
</dbReference>
<feature type="transmembrane region" description="Helical" evidence="1">
    <location>
        <begin position="473"/>
        <end position="495"/>
    </location>
</feature>
<keyword evidence="1" id="KW-1133">Transmembrane helix</keyword>
<name>A0A1D1Y9G5_9ARAE</name>
<protein>
    <submittedName>
        <fullName evidence="2">N-acetylglucosaminyl-phosphatidylinositol biosynthetic protein gpi1</fullName>
    </submittedName>
</protein>
<accession>A0A1D1Y9G5</accession>
<feature type="transmembrane region" description="Helical" evidence="1">
    <location>
        <begin position="507"/>
        <end position="527"/>
    </location>
</feature>
<keyword evidence="1" id="KW-0812">Transmembrane</keyword>
<dbReference type="Pfam" id="PF05024">
    <property type="entry name" value="Gpi1"/>
    <property type="match status" value="1"/>
</dbReference>
<dbReference type="EMBL" id="GDJX01016643">
    <property type="protein sequence ID" value="JAT51293.1"/>
    <property type="molecule type" value="Transcribed_RNA"/>
</dbReference>
<keyword evidence="1" id="KW-0472">Membrane</keyword>
<dbReference type="AlphaFoldDB" id="A0A1D1Y9G5"/>
<gene>
    <name evidence="2" type="primary">gpi1_2</name>
    <name evidence="2" type="ORF">g.90776</name>
</gene>
<dbReference type="GO" id="GO:0016020">
    <property type="term" value="C:membrane"/>
    <property type="evidence" value="ECO:0007669"/>
    <property type="project" value="InterPro"/>
</dbReference>
<dbReference type="PANTHER" id="PTHR47555:SF2">
    <property type="entry name" value="N-ACETYLGLUCOSAMINYL TRANSFERASE COMPONENT FAMILY PROTEIN _ GPI1 FAMILY PROTEIN"/>
    <property type="match status" value="1"/>
</dbReference>
<evidence type="ECO:0000256" key="1">
    <source>
        <dbReference type="SAM" id="Phobius"/>
    </source>
</evidence>
<feature type="transmembrane region" description="Helical" evidence="1">
    <location>
        <begin position="383"/>
        <end position="404"/>
    </location>
</feature>
<proteinExistence type="predicted"/>
<feature type="transmembrane region" description="Helical" evidence="1">
    <location>
        <begin position="572"/>
        <end position="594"/>
    </location>
</feature>